<evidence type="ECO:0000313" key="2">
    <source>
        <dbReference type="EMBL" id="KAJ8978281.1"/>
    </source>
</evidence>
<feature type="compositionally biased region" description="Pro residues" evidence="1">
    <location>
        <begin position="84"/>
        <end position="93"/>
    </location>
</feature>
<feature type="region of interest" description="Disordered" evidence="1">
    <location>
        <begin position="1"/>
        <end position="168"/>
    </location>
</feature>
<feature type="compositionally biased region" description="Basic and acidic residues" evidence="1">
    <location>
        <begin position="1"/>
        <end position="51"/>
    </location>
</feature>
<proteinExistence type="predicted"/>
<dbReference type="Proteomes" id="UP001162164">
    <property type="component" value="Unassembled WGS sequence"/>
</dbReference>
<feature type="compositionally biased region" description="Basic and acidic residues" evidence="1">
    <location>
        <begin position="128"/>
        <end position="148"/>
    </location>
</feature>
<gene>
    <name evidence="2" type="ORF">NQ317_009621</name>
</gene>
<sequence length="168" mass="19484">MSKSRKVEKSDPVKKQNKELKKEGIELKKDKAEDKKEKVKEKNVSKKDKNIGKTLGKANKYNKAKKPTKKERRKNSRRESNVSSPPPSWPPSSPDSQFNCLIKDNPKKRQTKDMNNSENEILPKGKNKKNDKFSSLFDRDIIQDKIKSDYTPPLSPKPKDKHNKLEKQ</sequence>
<accession>A0ABQ9JK52</accession>
<feature type="compositionally biased region" description="Basic residues" evidence="1">
    <location>
        <begin position="60"/>
        <end position="76"/>
    </location>
</feature>
<comment type="caution">
    <text evidence="2">The sequence shown here is derived from an EMBL/GenBank/DDBJ whole genome shotgun (WGS) entry which is preliminary data.</text>
</comment>
<evidence type="ECO:0000256" key="1">
    <source>
        <dbReference type="SAM" id="MobiDB-lite"/>
    </source>
</evidence>
<name>A0ABQ9JK52_9CUCU</name>
<keyword evidence="3" id="KW-1185">Reference proteome</keyword>
<organism evidence="2 3">
    <name type="scientific">Molorchus minor</name>
    <dbReference type="NCBI Taxonomy" id="1323400"/>
    <lineage>
        <taxon>Eukaryota</taxon>
        <taxon>Metazoa</taxon>
        <taxon>Ecdysozoa</taxon>
        <taxon>Arthropoda</taxon>
        <taxon>Hexapoda</taxon>
        <taxon>Insecta</taxon>
        <taxon>Pterygota</taxon>
        <taxon>Neoptera</taxon>
        <taxon>Endopterygota</taxon>
        <taxon>Coleoptera</taxon>
        <taxon>Polyphaga</taxon>
        <taxon>Cucujiformia</taxon>
        <taxon>Chrysomeloidea</taxon>
        <taxon>Cerambycidae</taxon>
        <taxon>Lamiinae</taxon>
        <taxon>Monochamini</taxon>
        <taxon>Molorchus</taxon>
    </lineage>
</organism>
<protein>
    <submittedName>
        <fullName evidence="2">Uncharacterized protein</fullName>
    </submittedName>
</protein>
<evidence type="ECO:0000313" key="3">
    <source>
        <dbReference type="Proteomes" id="UP001162164"/>
    </source>
</evidence>
<reference evidence="2" key="1">
    <citation type="journal article" date="2023" name="Insect Mol. Biol.">
        <title>Genome sequencing provides insights into the evolution of gene families encoding plant cell wall-degrading enzymes in longhorned beetles.</title>
        <authorList>
            <person name="Shin N.R."/>
            <person name="Okamura Y."/>
            <person name="Kirsch R."/>
            <person name="Pauchet Y."/>
        </authorList>
    </citation>
    <scope>NUCLEOTIDE SEQUENCE</scope>
    <source>
        <strain evidence="2">MMC_N1</strain>
    </source>
</reference>
<dbReference type="EMBL" id="JAPWTJ010000457">
    <property type="protein sequence ID" value="KAJ8978281.1"/>
    <property type="molecule type" value="Genomic_DNA"/>
</dbReference>